<accession>A0A540W0P2</accession>
<keyword evidence="2" id="KW-1185">Reference proteome</keyword>
<protein>
    <submittedName>
        <fullName evidence="1">Uncharacterized protein</fullName>
    </submittedName>
</protein>
<evidence type="ECO:0000313" key="1">
    <source>
        <dbReference type="EMBL" id="TQF02585.1"/>
    </source>
</evidence>
<name>A0A540W0P2_9ACTN</name>
<organism evidence="1 2">
    <name type="scientific">Kitasatospora acidiphila</name>
    <dbReference type="NCBI Taxonomy" id="2567942"/>
    <lineage>
        <taxon>Bacteria</taxon>
        <taxon>Bacillati</taxon>
        <taxon>Actinomycetota</taxon>
        <taxon>Actinomycetes</taxon>
        <taxon>Kitasatosporales</taxon>
        <taxon>Streptomycetaceae</taxon>
        <taxon>Kitasatospora</taxon>
    </lineage>
</organism>
<dbReference type="EMBL" id="VIGB01000003">
    <property type="protein sequence ID" value="TQF02585.1"/>
    <property type="molecule type" value="Genomic_DNA"/>
</dbReference>
<comment type="caution">
    <text evidence="1">The sequence shown here is derived from an EMBL/GenBank/DDBJ whole genome shotgun (WGS) entry which is preliminary data.</text>
</comment>
<sequence length="114" mass="12398">MEQSREHMVEFWLWLMSREGAVGVDLKTLNFPTRGVLCQSALNRVDVGTITGGTNAAGFSAFSGIENGEPFTDRPLPAHFEGAFTHPAVNSVTVFAISNTQGAITHSWDTIFLL</sequence>
<dbReference type="Proteomes" id="UP000319103">
    <property type="component" value="Unassembled WGS sequence"/>
</dbReference>
<dbReference type="AlphaFoldDB" id="A0A540W0P2"/>
<evidence type="ECO:0000313" key="2">
    <source>
        <dbReference type="Proteomes" id="UP000319103"/>
    </source>
</evidence>
<reference evidence="1 2" key="1">
    <citation type="submission" date="2019-06" db="EMBL/GenBank/DDBJ databases">
        <title>Description of Kitasatospora acidophila sp. nov. isolated from pine grove soil, and reclassification of Streptomyces novaecaesareae to Kitasatospora novaeceasareae comb. nov.</title>
        <authorList>
            <person name="Kim M.J."/>
        </authorList>
    </citation>
    <scope>NUCLEOTIDE SEQUENCE [LARGE SCALE GENOMIC DNA]</scope>
    <source>
        <strain evidence="1 2">MMS16-CNU292</strain>
    </source>
</reference>
<dbReference type="RefSeq" id="WP_141633276.1">
    <property type="nucleotide sequence ID" value="NZ_VIGB01000003.1"/>
</dbReference>
<proteinExistence type="predicted"/>
<gene>
    <name evidence="1" type="ORF">E6W39_10325</name>
</gene>